<dbReference type="Pfam" id="PF25954">
    <property type="entry name" value="Beta-barrel_RND_2"/>
    <property type="match status" value="1"/>
</dbReference>
<dbReference type="GO" id="GO:0022857">
    <property type="term" value="F:transmembrane transporter activity"/>
    <property type="evidence" value="ECO:0007669"/>
    <property type="project" value="InterPro"/>
</dbReference>
<evidence type="ECO:0000256" key="3">
    <source>
        <dbReference type="ARBA" id="ARBA00022729"/>
    </source>
</evidence>
<feature type="domain" description="CusB-like barrel-sandwich hybrid" evidence="7">
    <location>
        <begin position="124"/>
        <end position="244"/>
    </location>
</feature>
<evidence type="ECO:0000259" key="8">
    <source>
        <dbReference type="Pfam" id="PF25954"/>
    </source>
</evidence>
<reference evidence="10 11" key="1">
    <citation type="submission" date="2019-11" db="EMBL/GenBank/DDBJ databases">
        <title>Type strains purchased from KCTC, JCM and DSMZ.</title>
        <authorList>
            <person name="Lu H."/>
        </authorList>
    </citation>
    <scope>NUCLEOTIDE SEQUENCE [LARGE SCALE GENOMIC DNA]</scope>
    <source>
        <strain evidence="10 11">JCM 31587</strain>
    </source>
</reference>
<dbReference type="InterPro" id="IPR058792">
    <property type="entry name" value="Beta-barrel_RND_2"/>
</dbReference>
<dbReference type="InterPro" id="IPR058790">
    <property type="entry name" value="BSH_CusB"/>
</dbReference>
<dbReference type="Gene3D" id="6.10.140.730">
    <property type="match status" value="1"/>
</dbReference>
<dbReference type="InterPro" id="IPR058791">
    <property type="entry name" value="3HB_CusB"/>
</dbReference>
<evidence type="ECO:0000259" key="6">
    <source>
        <dbReference type="Pfam" id="PF25869"/>
    </source>
</evidence>
<name>A0A6L6QRG2_9BURK</name>
<dbReference type="GO" id="GO:0015679">
    <property type="term" value="P:plasma membrane copper ion transport"/>
    <property type="evidence" value="ECO:0007669"/>
    <property type="project" value="TreeGrafter"/>
</dbReference>
<dbReference type="Pfam" id="PF25869">
    <property type="entry name" value="3HB_CusB"/>
    <property type="match status" value="1"/>
</dbReference>
<proteinExistence type="inferred from homology"/>
<dbReference type="Gene3D" id="2.40.30.170">
    <property type="match status" value="1"/>
</dbReference>
<dbReference type="InterPro" id="IPR006143">
    <property type="entry name" value="RND_pump_MFP"/>
</dbReference>
<dbReference type="GO" id="GO:0030288">
    <property type="term" value="C:outer membrane-bounded periplasmic space"/>
    <property type="evidence" value="ECO:0007669"/>
    <property type="project" value="TreeGrafter"/>
</dbReference>
<dbReference type="GO" id="GO:0046914">
    <property type="term" value="F:transition metal ion binding"/>
    <property type="evidence" value="ECO:0007669"/>
    <property type="project" value="TreeGrafter"/>
</dbReference>
<dbReference type="Pfam" id="PF19335">
    <property type="entry name" value="HMBD"/>
    <property type="match status" value="1"/>
</dbReference>
<dbReference type="GO" id="GO:0060003">
    <property type="term" value="P:copper ion export"/>
    <property type="evidence" value="ECO:0007669"/>
    <property type="project" value="TreeGrafter"/>
</dbReference>
<dbReference type="FunFam" id="2.40.30.170:FF:000010">
    <property type="entry name" value="Efflux RND transporter periplasmic adaptor subunit"/>
    <property type="match status" value="1"/>
</dbReference>
<dbReference type="PANTHER" id="PTHR30097">
    <property type="entry name" value="CATION EFFLUX SYSTEM PROTEIN CUSB"/>
    <property type="match status" value="1"/>
</dbReference>
<dbReference type="InterPro" id="IPR021647">
    <property type="entry name" value="CusF_Ec"/>
</dbReference>
<evidence type="ECO:0000313" key="10">
    <source>
        <dbReference type="EMBL" id="MTW14236.1"/>
    </source>
</evidence>
<keyword evidence="11" id="KW-1185">Reference proteome</keyword>
<dbReference type="FunFam" id="2.40.420.20:FF:000003">
    <property type="entry name" value="Cation efflux system protein cusB"/>
    <property type="match status" value="1"/>
</dbReference>
<dbReference type="Gene3D" id="2.40.50.320">
    <property type="entry name" value="Copper binding periplasmic protein CusF"/>
    <property type="match status" value="1"/>
</dbReference>
<keyword evidence="4" id="KW-0406">Ion transport</keyword>
<feature type="domain" description="Heavy metal binding" evidence="5">
    <location>
        <begin position="47"/>
        <end position="74"/>
    </location>
</feature>
<dbReference type="OrthoDB" id="9806939at2"/>
<dbReference type="InterPro" id="IPR058649">
    <property type="entry name" value="CzcB_C"/>
</dbReference>
<feature type="domain" description="CzcB-like C-terminal circularly permuted SH3-like" evidence="9">
    <location>
        <begin position="333"/>
        <end position="391"/>
    </location>
</feature>
<feature type="domain" description="CusB-like three alpha-helical bundle" evidence="6">
    <location>
        <begin position="160"/>
        <end position="211"/>
    </location>
</feature>
<gene>
    <name evidence="10" type="ORF">GM658_26835</name>
</gene>
<comment type="similarity">
    <text evidence="1">Belongs to the membrane fusion protein (MFP) (TC 8.A.1) family.</text>
</comment>
<evidence type="ECO:0000256" key="1">
    <source>
        <dbReference type="ARBA" id="ARBA00009477"/>
    </source>
</evidence>
<dbReference type="Proteomes" id="UP000472320">
    <property type="component" value="Unassembled WGS sequence"/>
</dbReference>
<evidence type="ECO:0000259" key="5">
    <source>
        <dbReference type="Pfam" id="PF19335"/>
    </source>
</evidence>
<keyword evidence="3" id="KW-0732">Signal</keyword>
<dbReference type="NCBIfam" id="TIGR01730">
    <property type="entry name" value="RND_mfp"/>
    <property type="match status" value="1"/>
</dbReference>
<dbReference type="Pfam" id="PF25919">
    <property type="entry name" value="BSH_CusB"/>
    <property type="match status" value="1"/>
</dbReference>
<comment type="caution">
    <text evidence="10">The sequence shown here is derived from an EMBL/GenBank/DDBJ whole genome shotgun (WGS) entry which is preliminary data.</text>
</comment>
<evidence type="ECO:0000259" key="9">
    <source>
        <dbReference type="Pfam" id="PF25975"/>
    </source>
</evidence>
<dbReference type="SUPFAM" id="SSF111369">
    <property type="entry name" value="HlyD-like secretion proteins"/>
    <property type="match status" value="1"/>
</dbReference>
<dbReference type="Pfam" id="PF25975">
    <property type="entry name" value="CzcB_C"/>
    <property type="match status" value="1"/>
</dbReference>
<organism evidence="10 11">
    <name type="scientific">Massilia eburnea</name>
    <dbReference type="NCBI Taxonomy" id="1776165"/>
    <lineage>
        <taxon>Bacteria</taxon>
        <taxon>Pseudomonadati</taxon>
        <taxon>Pseudomonadota</taxon>
        <taxon>Betaproteobacteria</taxon>
        <taxon>Burkholderiales</taxon>
        <taxon>Oxalobacteraceae</taxon>
        <taxon>Telluria group</taxon>
        <taxon>Massilia</taxon>
    </lineage>
</organism>
<protein>
    <submittedName>
        <fullName evidence="10">Efflux RND transporter periplasmic adaptor subunit</fullName>
    </submittedName>
</protein>
<sequence length="494" mass="51760">MKKNAMVAAIVAAGAVGAIGVLGGYQLGKRQAALAPASAPDGRKPLYWHDPMVPGQKFDKPGKSPYMEMQLVPVYADEGAQDGAVAISPRVEQNLGVRTAPVTSGTLPLMLSAVGSAAFDERTVAEVQARTNGFVERVLVRTPLETVRRGQPLVEVTMPEWVAAQEEFLAVRRMQAGASPALLAAARERMRLAGMSEQQVQQVELGGRVQARQLLVAPRSGVVTELAAREGMSLAAGTTLYRINGLDTVWINAELPESVLAQVPAGAAVTARAAAMPDADLRGKVDAILPQVDPVTRTVRARITLENPGARLAPGMFVTLSFTPRQGRAALLLPSEAVIRTGARNVVMLQEAAGKFVPVQVELGAEAGGQVEIRSGLREGQQVAVSGQFLLDSEASLKSSGTRMGGAAPSTHHGEATVEALGQDGITLSHGPIATMKWPAMTMTFKLPPGGLPLRVAPGERVTFDFTQQGDGSFQVTAMAPAAAAPAHQHGDGK</sequence>
<evidence type="ECO:0000259" key="7">
    <source>
        <dbReference type="Pfam" id="PF25919"/>
    </source>
</evidence>
<dbReference type="RefSeq" id="WP_155457181.1">
    <property type="nucleotide sequence ID" value="NZ_WNKX01000037.1"/>
</dbReference>
<evidence type="ECO:0000313" key="11">
    <source>
        <dbReference type="Proteomes" id="UP000472320"/>
    </source>
</evidence>
<dbReference type="InterPro" id="IPR042230">
    <property type="entry name" value="CusF_sf"/>
</dbReference>
<keyword evidence="2" id="KW-0813">Transport</keyword>
<dbReference type="Gene3D" id="2.40.420.20">
    <property type="match status" value="1"/>
</dbReference>
<feature type="domain" description="CusB-like beta-barrel" evidence="8">
    <location>
        <begin position="248"/>
        <end position="324"/>
    </location>
</feature>
<accession>A0A6L6QRG2</accession>
<dbReference type="GO" id="GO:0016020">
    <property type="term" value="C:membrane"/>
    <property type="evidence" value="ECO:0007669"/>
    <property type="project" value="InterPro"/>
</dbReference>
<dbReference type="InterPro" id="IPR045800">
    <property type="entry name" value="HMBD"/>
</dbReference>
<dbReference type="EMBL" id="WNKX01000037">
    <property type="protein sequence ID" value="MTW14236.1"/>
    <property type="molecule type" value="Genomic_DNA"/>
</dbReference>
<dbReference type="PANTHER" id="PTHR30097:SF15">
    <property type="entry name" value="CATION EFFLUX SYSTEM PROTEIN CUSB"/>
    <property type="match status" value="1"/>
</dbReference>
<evidence type="ECO:0000256" key="2">
    <source>
        <dbReference type="ARBA" id="ARBA00022448"/>
    </source>
</evidence>
<dbReference type="InterPro" id="IPR051909">
    <property type="entry name" value="MFP_Cation_Efflux"/>
</dbReference>
<evidence type="ECO:0000256" key="4">
    <source>
        <dbReference type="ARBA" id="ARBA00023065"/>
    </source>
</evidence>
<dbReference type="Pfam" id="PF11604">
    <property type="entry name" value="CusF_Ec"/>
    <property type="match status" value="1"/>
</dbReference>
<dbReference type="AlphaFoldDB" id="A0A6L6QRG2"/>